<accession>A0A558B3A5</accession>
<evidence type="ECO:0000313" key="2">
    <source>
        <dbReference type="Proteomes" id="UP000320011"/>
    </source>
</evidence>
<reference evidence="1 2" key="2">
    <citation type="submission" date="2019-08" db="EMBL/GenBank/DDBJ databases">
        <title>Amycolatopsis acidicola sp. nov., isolated from peat swamp forest soil.</title>
        <authorList>
            <person name="Srisuk N."/>
        </authorList>
    </citation>
    <scope>NUCLEOTIDE SEQUENCE [LARGE SCALE GENOMIC DNA]</scope>
    <source>
        <strain evidence="1 2">TBRC 6029</strain>
    </source>
</reference>
<dbReference type="EMBL" id="VJWX01000401">
    <property type="protein sequence ID" value="TVT30988.1"/>
    <property type="molecule type" value="Genomic_DNA"/>
</dbReference>
<dbReference type="AlphaFoldDB" id="A0A558B3A5"/>
<reference evidence="1 2" key="1">
    <citation type="submission" date="2019-07" db="EMBL/GenBank/DDBJ databases">
        <authorList>
            <person name="Duangmal K."/>
            <person name="Teo W.F.A."/>
        </authorList>
    </citation>
    <scope>NUCLEOTIDE SEQUENCE [LARGE SCALE GENOMIC DNA]</scope>
    <source>
        <strain evidence="1 2">TBRC 6029</strain>
    </source>
</reference>
<proteinExistence type="predicted"/>
<evidence type="ECO:0000313" key="1">
    <source>
        <dbReference type="EMBL" id="TVT30988.1"/>
    </source>
</evidence>
<comment type="caution">
    <text evidence="1">The sequence shown here is derived from an EMBL/GenBank/DDBJ whole genome shotgun (WGS) entry which is preliminary data.</text>
</comment>
<sequence length="127" mass="13610">MPSLLTRHRMVTVPAHGLLTLRDADIDAPDAPVDNTAALAEATRSVAAGTGDELYVSTAQDLLPVVVDVYTAAVFHEGREQAAAQRERLLTEAPGDMGAAARIHAGLERYTIQVWRTADLSDDDTDD</sequence>
<dbReference type="RefSeq" id="WP_144591977.1">
    <property type="nucleotide sequence ID" value="NZ_VJWX01000401.1"/>
</dbReference>
<gene>
    <name evidence="1" type="ORF">FNH05_28725</name>
</gene>
<protein>
    <submittedName>
        <fullName evidence="1">Uncharacterized protein</fullName>
    </submittedName>
</protein>
<keyword evidence="2" id="KW-1185">Reference proteome</keyword>
<dbReference type="Proteomes" id="UP000320011">
    <property type="component" value="Unassembled WGS sequence"/>
</dbReference>
<name>A0A558B3A5_9PSEU</name>
<organism evidence="1 2">
    <name type="scientific">Amycolatopsis rhizosphaerae</name>
    <dbReference type="NCBI Taxonomy" id="2053003"/>
    <lineage>
        <taxon>Bacteria</taxon>
        <taxon>Bacillati</taxon>
        <taxon>Actinomycetota</taxon>
        <taxon>Actinomycetes</taxon>
        <taxon>Pseudonocardiales</taxon>
        <taxon>Pseudonocardiaceae</taxon>
        <taxon>Amycolatopsis</taxon>
    </lineage>
</organism>